<evidence type="ECO:0000256" key="1">
    <source>
        <dbReference type="SAM" id="MobiDB-lite"/>
    </source>
</evidence>
<dbReference type="Proteomes" id="UP000008913">
    <property type="component" value="Segment"/>
</dbReference>
<feature type="region of interest" description="Disordered" evidence="1">
    <location>
        <begin position="1"/>
        <end position="23"/>
    </location>
</feature>
<keyword evidence="3" id="KW-1185">Reference proteome</keyword>
<organism evidence="2 3">
    <name type="scientific">Ralstonia phage RSB2</name>
    <dbReference type="NCBI Taxonomy" id="913183"/>
    <lineage>
        <taxon>Viruses</taxon>
        <taxon>Duplodnaviria</taxon>
        <taxon>Heunggongvirae</taxon>
        <taxon>Uroviricota</taxon>
        <taxon>Caudoviricetes</taxon>
        <taxon>Autographivirales</taxon>
        <taxon>Autotranscriptaviridae</taxon>
        <taxon>Kelmasvirus</taxon>
        <taxon>Kelmasvirus RSB2</taxon>
    </lineage>
</organism>
<sequence>MCFFKPKMPAPVQPPEKPAITETSAPEPQALVIGGGEAATTDQGEGKGKKGQSALKIDLTAEVKAEKESGDANTDAGANTDLERAKNKTEATIKKIGGKSTGGVRAAGAKAKSKGPTMY</sequence>
<reference evidence="2 3" key="1">
    <citation type="submission" date="2010-10" db="EMBL/GenBank/DDBJ databases">
        <title>Genomic analysis of Ralstonia solanacearum phages RSB2 and RSB3.</title>
        <authorList>
            <person name="Kawasaki T."/>
            <person name="Ishikawa H."/>
            <person name="Shimizu M."/>
            <person name="Omoto W."/>
            <person name="Fujie M."/>
            <person name="Yamada T."/>
        </authorList>
    </citation>
    <scope>NUCLEOTIDE SEQUENCE [LARGE SCALE GENOMIC DNA]</scope>
    <source>
        <strain evidence="2">RSB2</strain>
    </source>
</reference>
<dbReference type="EMBL" id="AB597179">
    <property type="protein sequence ID" value="BAJ51822.1"/>
    <property type="molecule type" value="Genomic_DNA"/>
</dbReference>
<feature type="region of interest" description="Disordered" evidence="1">
    <location>
        <begin position="65"/>
        <end position="119"/>
    </location>
</feature>
<dbReference type="RefSeq" id="YP_009017755.1">
    <property type="nucleotide sequence ID" value="NC_023736.1"/>
</dbReference>
<dbReference type="OrthoDB" id="41391at10239"/>
<gene>
    <name evidence="2" type="primary">ORF34</name>
</gene>
<dbReference type="GeneID" id="18559169"/>
<evidence type="ECO:0000313" key="3">
    <source>
        <dbReference type="Proteomes" id="UP000008913"/>
    </source>
</evidence>
<proteinExistence type="predicted"/>
<name>E5RV14_9CAUD</name>
<feature type="compositionally biased region" description="Basic and acidic residues" evidence="1">
    <location>
        <begin position="81"/>
        <end position="93"/>
    </location>
</feature>
<protein>
    <submittedName>
        <fullName evidence="2">Uncharacterized protein ORF34</fullName>
    </submittedName>
</protein>
<dbReference type="KEGG" id="vg:18559169"/>
<evidence type="ECO:0000313" key="2">
    <source>
        <dbReference type="EMBL" id="BAJ51822.1"/>
    </source>
</evidence>
<accession>E5RV14</accession>
<feature type="compositionally biased region" description="Pro residues" evidence="1">
    <location>
        <begin position="8"/>
        <end position="17"/>
    </location>
</feature>